<evidence type="ECO:0000313" key="7">
    <source>
        <dbReference type="EnsemblPlants" id="KRH49802"/>
    </source>
</evidence>
<dbReference type="Gene3D" id="2.60.120.330">
    <property type="entry name" value="B-lactam Antibiotic, Isopenicillin N Synthase, Chain"/>
    <property type="match status" value="1"/>
</dbReference>
<name>A0A0R0J5E2_SOYBN</name>
<keyword evidence="4" id="KW-0560">Oxidoreductase</keyword>
<dbReference type="STRING" id="3847.A0A0R0J5E2"/>
<keyword evidence="8" id="KW-1185">Reference proteome</keyword>
<dbReference type="Pfam" id="PF03171">
    <property type="entry name" value="2OG-FeII_Oxy"/>
    <property type="match status" value="1"/>
</dbReference>
<evidence type="ECO:0000313" key="6">
    <source>
        <dbReference type="EMBL" id="KRH49802.1"/>
    </source>
</evidence>
<dbReference type="GO" id="GO:0016491">
    <property type="term" value="F:oxidoreductase activity"/>
    <property type="evidence" value="ECO:0007669"/>
    <property type="project" value="UniProtKB-KW"/>
</dbReference>
<evidence type="ECO:0000259" key="5">
    <source>
        <dbReference type="PROSITE" id="PS51471"/>
    </source>
</evidence>
<dbReference type="InParanoid" id="A0A0R0J5E2"/>
<dbReference type="GO" id="GO:0046872">
    <property type="term" value="F:metal ion binding"/>
    <property type="evidence" value="ECO:0007669"/>
    <property type="project" value="UniProtKB-KW"/>
</dbReference>
<dbReference type="EnsemblPlants" id="KRH49802">
    <property type="protein sequence ID" value="KRH49802"/>
    <property type="gene ID" value="GLYMA_07G180700"/>
</dbReference>
<dbReference type="SUPFAM" id="SSF51197">
    <property type="entry name" value="Clavaminate synthase-like"/>
    <property type="match status" value="1"/>
</dbReference>
<evidence type="ECO:0000313" key="8">
    <source>
        <dbReference type="Proteomes" id="UP000008827"/>
    </source>
</evidence>
<dbReference type="InterPro" id="IPR044861">
    <property type="entry name" value="IPNS-like_FE2OG_OXY"/>
</dbReference>
<dbReference type="Gramene" id="KRH49802">
    <property type="protein sequence ID" value="KRH49802"/>
    <property type="gene ID" value="GLYMA_07G180700"/>
</dbReference>
<dbReference type="AlphaFoldDB" id="A0A0R0J5E2"/>
<feature type="domain" description="Fe2OG dioxygenase" evidence="5">
    <location>
        <begin position="59"/>
        <end position="158"/>
    </location>
</feature>
<dbReference type="PaxDb" id="3847-GLYMA07G29940.2"/>
<evidence type="ECO:0000256" key="3">
    <source>
        <dbReference type="ARBA" id="ARBA00023004"/>
    </source>
</evidence>
<dbReference type="PANTHER" id="PTHR47991">
    <property type="entry name" value="OXOGLUTARATE/IRON-DEPENDENT DIOXYGENASE"/>
    <property type="match status" value="1"/>
</dbReference>
<reference evidence="6" key="3">
    <citation type="submission" date="2018-07" db="EMBL/GenBank/DDBJ databases">
        <title>WGS assembly of Glycine max.</title>
        <authorList>
            <person name="Schmutz J."/>
            <person name="Cannon S."/>
            <person name="Schlueter J."/>
            <person name="Ma J."/>
            <person name="Mitros T."/>
            <person name="Nelson W."/>
            <person name="Hyten D."/>
            <person name="Song Q."/>
            <person name="Thelen J."/>
            <person name="Cheng J."/>
            <person name="Xu D."/>
            <person name="Hellsten U."/>
            <person name="May G."/>
            <person name="Yu Y."/>
            <person name="Sakurai T."/>
            <person name="Umezawa T."/>
            <person name="Bhattacharyya M."/>
            <person name="Sandhu D."/>
            <person name="Valliyodan B."/>
            <person name="Lindquist E."/>
            <person name="Peto M."/>
            <person name="Grant D."/>
            <person name="Shu S."/>
            <person name="Goodstein D."/>
            <person name="Barry K."/>
            <person name="Futrell-Griggs M."/>
            <person name="Abernathy B."/>
            <person name="Du J."/>
            <person name="Tian Z."/>
            <person name="Zhu L."/>
            <person name="Gill N."/>
            <person name="Joshi T."/>
            <person name="Libault M."/>
            <person name="Sethuraman A."/>
            <person name="Zhang X."/>
            <person name="Shinozaki K."/>
            <person name="Nguyen H."/>
            <person name="Wing R."/>
            <person name="Cregan P."/>
            <person name="Specht J."/>
            <person name="Grimwood J."/>
            <person name="Rokhsar D."/>
            <person name="Stacey G."/>
            <person name="Shoemaker R."/>
            <person name="Jackson S."/>
        </authorList>
    </citation>
    <scope>NUCLEOTIDE SEQUENCE</scope>
    <source>
        <tissue evidence="6">Callus</tissue>
    </source>
</reference>
<dbReference type="SMR" id="A0A0R0J5E2"/>
<proteinExistence type="inferred from homology"/>
<organism evidence="6">
    <name type="scientific">Glycine max</name>
    <name type="common">Soybean</name>
    <name type="synonym">Glycine hispida</name>
    <dbReference type="NCBI Taxonomy" id="3847"/>
    <lineage>
        <taxon>Eukaryota</taxon>
        <taxon>Viridiplantae</taxon>
        <taxon>Streptophyta</taxon>
        <taxon>Embryophyta</taxon>
        <taxon>Tracheophyta</taxon>
        <taxon>Spermatophyta</taxon>
        <taxon>Magnoliopsida</taxon>
        <taxon>eudicotyledons</taxon>
        <taxon>Gunneridae</taxon>
        <taxon>Pentapetalae</taxon>
        <taxon>rosids</taxon>
        <taxon>fabids</taxon>
        <taxon>Fabales</taxon>
        <taxon>Fabaceae</taxon>
        <taxon>Papilionoideae</taxon>
        <taxon>50 kb inversion clade</taxon>
        <taxon>NPAAA clade</taxon>
        <taxon>indigoferoid/millettioid clade</taxon>
        <taxon>Phaseoleae</taxon>
        <taxon>Glycine</taxon>
        <taxon>Glycine subgen. Soja</taxon>
    </lineage>
</organism>
<reference evidence="7" key="2">
    <citation type="submission" date="2018-02" db="UniProtKB">
        <authorList>
            <consortium name="EnsemblPlants"/>
        </authorList>
    </citation>
    <scope>IDENTIFICATION</scope>
    <source>
        <strain evidence="7">Williams 82</strain>
    </source>
</reference>
<dbReference type="GO" id="GO:0031418">
    <property type="term" value="F:L-ascorbic acid binding"/>
    <property type="evidence" value="ECO:0007669"/>
    <property type="project" value="UniProtKB-KW"/>
</dbReference>
<protein>
    <recommendedName>
        <fullName evidence="5">Fe2OG dioxygenase domain-containing protein</fullName>
    </recommendedName>
</protein>
<comment type="similarity">
    <text evidence="4">Belongs to the iron/ascorbate-dependent oxidoreductase family.</text>
</comment>
<reference evidence="6 7" key="1">
    <citation type="journal article" date="2010" name="Nature">
        <title>Genome sequence of the palaeopolyploid soybean.</title>
        <authorList>
            <person name="Schmutz J."/>
            <person name="Cannon S.B."/>
            <person name="Schlueter J."/>
            <person name="Ma J."/>
            <person name="Mitros T."/>
            <person name="Nelson W."/>
            <person name="Hyten D.L."/>
            <person name="Song Q."/>
            <person name="Thelen J.J."/>
            <person name="Cheng J."/>
            <person name="Xu D."/>
            <person name="Hellsten U."/>
            <person name="May G.D."/>
            <person name="Yu Y."/>
            <person name="Sakurai T."/>
            <person name="Umezawa T."/>
            <person name="Bhattacharyya M.K."/>
            <person name="Sandhu D."/>
            <person name="Valliyodan B."/>
            <person name="Lindquist E."/>
            <person name="Peto M."/>
            <person name="Grant D."/>
            <person name="Shu S."/>
            <person name="Goodstein D."/>
            <person name="Barry K."/>
            <person name="Futrell-Griggs M."/>
            <person name="Abernathy B."/>
            <person name="Du J."/>
            <person name="Tian Z."/>
            <person name="Zhu L."/>
            <person name="Gill N."/>
            <person name="Joshi T."/>
            <person name="Libault M."/>
            <person name="Sethuraman A."/>
            <person name="Zhang X.-C."/>
            <person name="Shinozaki K."/>
            <person name="Nguyen H.T."/>
            <person name="Wing R.A."/>
            <person name="Cregan P."/>
            <person name="Specht J."/>
            <person name="Grimwood J."/>
            <person name="Rokhsar D."/>
            <person name="Stacey G."/>
            <person name="Shoemaker R.C."/>
            <person name="Jackson S.A."/>
        </authorList>
    </citation>
    <scope>NUCLEOTIDE SEQUENCE</scope>
    <source>
        <strain evidence="7">cv. Williams 82</strain>
        <tissue evidence="6">Callus</tissue>
    </source>
</reference>
<evidence type="ECO:0000256" key="1">
    <source>
        <dbReference type="ARBA" id="ARBA00022723"/>
    </source>
</evidence>
<sequence>MRYMETTNKGHLINNPNKDTSAEYCRRTWKVGKELLKGISESLGLEANYIEDTMNLDSGWQMIAANMYPPCPQPELAMGIPPHSDHGLLNLLMQNGVSGLQVLHNGKWINVSSTVNCLLVFVSDHLEVVSNGKYKSVLHRAVVSNKATRMSLAVVIAPSLDTVVEPANELLDNQRNPAAYVGMKHTDYMQLQRSNRLNGKAVLDKVKI</sequence>
<keyword evidence="2" id="KW-0847">Vitamin C</keyword>
<dbReference type="InterPro" id="IPR005123">
    <property type="entry name" value="Oxoglu/Fe-dep_dioxygenase_dom"/>
</dbReference>
<accession>A0A0R0J5E2</accession>
<evidence type="ECO:0000256" key="2">
    <source>
        <dbReference type="ARBA" id="ARBA00022896"/>
    </source>
</evidence>
<dbReference type="Proteomes" id="UP000008827">
    <property type="component" value="Chromosome 7"/>
</dbReference>
<dbReference type="PROSITE" id="PS51471">
    <property type="entry name" value="FE2OG_OXY"/>
    <property type="match status" value="1"/>
</dbReference>
<dbReference type="EMBL" id="CM000840">
    <property type="protein sequence ID" value="KRH49802.1"/>
    <property type="molecule type" value="Genomic_DNA"/>
</dbReference>
<evidence type="ECO:0000256" key="4">
    <source>
        <dbReference type="RuleBase" id="RU003682"/>
    </source>
</evidence>
<dbReference type="InterPro" id="IPR027443">
    <property type="entry name" value="IPNS-like_sf"/>
</dbReference>
<dbReference type="OMA" id="PPAYCEM"/>
<dbReference type="InterPro" id="IPR050295">
    <property type="entry name" value="Plant_2OG-oxidoreductases"/>
</dbReference>
<keyword evidence="3 4" id="KW-0408">Iron</keyword>
<keyword evidence="1 4" id="KW-0479">Metal-binding</keyword>
<gene>
    <name evidence="6" type="ORF">GLYMA_07G180700</name>
</gene>